<name>A0ABM8GDZ9_9MICO</name>
<gene>
    <name evidence="2" type="ORF">GCM10025866_24300</name>
</gene>
<keyword evidence="1" id="KW-0472">Membrane</keyword>
<accession>A0ABM8GDZ9</accession>
<dbReference type="EMBL" id="AP027731">
    <property type="protein sequence ID" value="BDZ46521.1"/>
    <property type="molecule type" value="Genomic_DNA"/>
</dbReference>
<keyword evidence="1" id="KW-1133">Transmembrane helix</keyword>
<keyword evidence="3" id="KW-1185">Reference proteome</keyword>
<feature type="transmembrane region" description="Helical" evidence="1">
    <location>
        <begin position="114"/>
        <end position="135"/>
    </location>
</feature>
<dbReference type="Proteomes" id="UP001321498">
    <property type="component" value="Chromosome"/>
</dbReference>
<dbReference type="RefSeq" id="WP_286276566.1">
    <property type="nucleotide sequence ID" value="NZ_AP027731.1"/>
</dbReference>
<sequence>MSGSTPAFPASTPYGAPQPVGPVARPKQVEIAFWLFLGAALVSLISLIVSVATFPAVRDTALKQIDAQGNSDVLDPSTIDAIVTTSFVVGIVFAVLWIALYVLFAIFVRKGHGWARWVFVALSALSLFGILGQYGLGALQAALLIAGTLLTLIPVASRQFFAAARANRLAKRNVA</sequence>
<reference evidence="3" key="1">
    <citation type="journal article" date="2019" name="Int. J. Syst. Evol. Microbiol.">
        <title>The Global Catalogue of Microorganisms (GCM) 10K type strain sequencing project: providing services to taxonomists for standard genome sequencing and annotation.</title>
        <authorList>
            <consortium name="The Broad Institute Genomics Platform"/>
            <consortium name="The Broad Institute Genome Sequencing Center for Infectious Disease"/>
            <person name="Wu L."/>
            <person name="Ma J."/>
        </authorList>
    </citation>
    <scope>NUCLEOTIDE SEQUENCE [LARGE SCALE GENOMIC DNA]</scope>
    <source>
        <strain evidence="3">NBRC 108725</strain>
    </source>
</reference>
<evidence type="ECO:0000313" key="3">
    <source>
        <dbReference type="Proteomes" id="UP001321498"/>
    </source>
</evidence>
<feature type="transmembrane region" description="Helical" evidence="1">
    <location>
        <begin position="141"/>
        <end position="161"/>
    </location>
</feature>
<organism evidence="2 3">
    <name type="scientific">Naasia aerilata</name>
    <dbReference type="NCBI Taxonomy" id="1162966"/>
    <lineage>
        <taxon>Bacteria</taxon>
        <taxon>Bacillati</taxon>
        <taxon>Actinomycetota</taxon>
        <taxon>Actinomycetes</taxon>
        <taxon>Micrococcales</taxon>
        <taxon>Microbacteriaceae</taxon>
        <taxon>Naasia</taxon>
    </lineage>
</organism>
<feature type="transmembrane region" description="Helical" evidence="1">
    <location>
        <begin position="31"/>
        <end position="54"/>
    </location>
</feature>
<protein>
    <recommendedName>
        <fullName evidence="4">DUF2127 domain-containing protein</fullName>
    </recommendedName>
</protein>
<proteinExistence type="predicted"/>
<feature type="transmembrane region" description="Helical" evidence="1">
    <location>
        <begin position="81"/>
        <end position="107"/>
    </location>
</feature>
<keyword evidence="1" id="KW-0812">Transmembrane</keyword>
<evidence type="ECO:0008006" key="4">
    <source>
        <dbReference type="Google" id="ProtNLM"/>
    </source>
</evidence>
<evidence type="ECO:0000256" key="1">
    <source>
        <dbReference type="SAM" id="Phobius"/>
    </source>
</evidence>
<evidence type="ECO:0000313" key="2">
    <source>
        <dbReference type="EMBL" id="BDZ46521.1"/>
    </source>
</evidence>